<sequence length="227" mass="24653">MNIEMRLQAALQKTIEQEEKEMMIDPFAKGGPLCVAIKTVDIPGAIDSKSVKSQSSSTDGHSDSSRSLTSESSSPVSGRVSSDATSIRSLSSADCSTSHSRFGHRMDKPLPRIPVPSMVFCEPPPLITRKNCCSTVLSSLSFSDQRQRQNSSWNGHAWNFPSIGPPPNVPLPPIPGDYQKIGLLQKEPLPAHPIPGDVPEGIHSIPPRKRSVSKLDIPKKIDAEVWV</sequence>
<feature type="compositionally biased region" description="Low complexity" evidence="1">
    <location>
        <begin position="51"/>
        <end position="82"/>
    </location>
</feature>
<dbReference type="AlphaFoldDB" id="A0A8H5FKT1"/>
<name>A0A8H5FKT1_9AGAR</name>
<evidence type="ECO:0000313" key="3">
    <source>
        <dbReference type="Proteomes" id="UP000559256"/>
    </source>
</evidence>
<comment type="caution">
    <text evidence="2">The sequence shown here is derived from an EMBL/GenBank/DDBJ whole genome shotgun (WGS) entry which is preliminary data.</text>
</comment>
<evidence type="ECO:0000256" key="1">
    <source>
        <dbReference type="SAM" id="MobiDB-lite"/>
    </source>
</evidence>
<gene>
    <name evidence="2" type="ORF">D9758_012200</name>
</gene>
<proteinExistence type="predicted"/>
<accession>A0A8H5FKT1</accession>
<dbReference type="EMBL" id="JAACJM010000170">
    <property type="protein sequence ID" value="KAF5340870.1"/>
    <property type="molecule type" value="Genomic_DNA"/>
</dbReference>
<reference evidence="2 3" key="1">
    <citation type="journal article" date="2020" name="ISME J.">
        <title>Uncovering the hidden diversity of litter-decomposition mechanisms in mushroom-forming fungi.</title>
        <authorList>
            <person name="Floudas D."/>
            <person name="Bentzer J."/>
            <person name="Ahren D."/>
            <person name="Johansson T."/>
            <person name="Persson P."/>
            <person name="Tunlid A."/>
        </authorList>
    </citation>
    <scope>NUCLEOTIDE SEQUENCE [LARGE SCALE GENOMIC DNA]</scope>
    <source>
        <strain evidence="2 3">CBS 291.85</strain>
    </source>
</reference>
<evidence type="ECO:0000313" key="2">
    <source>
        <dbReference type="EMBL" id="KAF5340870.1"/>
    </source>
</evidence>
<feature type="compositionally biased region" description="Polar residues" evidence="1">
    <location>
        <begin position="83"/>
        <end position="100"/>
    </location>
</feature>
<organism evidence="2 3">
    <name type="scientific">Tetrapyrgos nigripes</name>
    <dbReference type="NCBI Taxonomy" id="182062"/>
    <lineage>
        <taxon>Eukaryota</taxon>
        <taxon>Fungi</taxon>
        <taxon>Dikarya</taxon>
        <taxon>Basidiomycota</taxon>
        <taxon>Agaricomycotina</taxon>
        <taxon>Agaricomycetes</taxon>
        <taxon>Agaricomycetidae</taxon>
        <taxon>Agaricales</taxon>
        <taxon>Marasmiineae</taxon>
        <taxon>Marasmiaceae</taxon>
        <taxon>Tetrapyrgos</taxon>
    </lineage>
</organism>
<keyword evidence="3" id="KW-1185">Reference proteome</keyword>
<dbReference type="Proteomes" id="UP000559256">
    <property type="component" value="Unassembled WGS sequence"/>
</dbReference>
<protein>
    <submittedName>
        <fullName evidence="2">Uncharacterized protein</fullName>
    </submittedName>
</protein>
<feature type="region of interest" description="Disordered" evidence="1">
    <location>
        <begin position="48"/>
        <end position="109"/>
    </location>
</feature>